<dbReference type="Pfam" id="PF25994">
    <property type="entry name" value="HH_AprE"/>
    <property type="match status" value="1"/>
</dbReference>
<proteinExistence type="inferred from homology"/>
<reference evidence="13 14" key="1">
    <citation type="submission" date="2023-08" db="EMBL/GenBank/DDBJ databases">
        <title>Rhodoferax potami sp. nov. and Rhodoferax mekongensis sp. nov., isolated from the Mekong River in Thailand.</title>
        <authorList>
            <person name="Kitikhun S."/>
            <person name="Charoenyingcharoen P."/>
            <person name="Siriarchawattana P."/>
            <person name="Likhitrattanapisal S."/>
            <person name="Nilsakha T."/>
            <person name="Chanpet A."/>
            <person name="Rattanawaree P."/>
            <person name="Ingsriswang S."/>
        </authorList>
    </citation>
    <scope>NUCLEOTIDE SEQUENCE [LARGE SCALE GENOMIC DNA]</scope>
    <source>
        <strain evidence="13 14">TBRC 17660</strain>
    </source>
</reference>
<dbReference type="PANTHER" id="PTHR30386:SF17">
    <property type="entry name" value="ALKALINE PROTEASE SECRETION PROTEIN APRE"/>
    <property type="match status" value="1"/>
</dbReference>
<evidence type="ECO:0000256" key="3">
    <source>
        <dbReference type="ARBA" id="ARBA00022448"/>
    </source>
</evidence>
<dbReference type="Gene3D" id="2.40.50.100">
    <property type="match status" value="1"/>
</dbReference>
<keyword evidence="7 9" id="KW-1133">Transmembrane helix</keyword>
<accession>A0ABU3KMC2</accession>
<evidence type="ECO:0000256" key="10">
    <source>
        <dbReference type="SAM" id="Coils"/>
    </source>
</evidence>
<dbReference type="InterPro" id="IPR050739">
    <property type="entry name" value="MFP"/>
</dbReference>
<dbReference type="PANTHER" id="PTHR30386">
    <property type="entry name" value="MEMBRANE FUSION SUBUNIT OF EMRAB-TOLC MULTIDRUG EFFLUX PUMP"/>
    <property type="match status" value="1"/>
</dbReference>
<evidence type="ECO:0000256" key="9">
    <source>
        <dbReference type="RuleBase" id="RU365093"/>
    </source>
</evidence>
<keyword evidence="3 9" id="KW-0813">Transport</keyword>
<gene>
    <name evidence="13" type="ORF">RAE19_06785</name>
</gene>
<evidence type="ECO:0000256" key="2">
    <source>
        <dbReference type="ARBA" id="ARBA00009477"/>
    </source>
</evidence>
<dbReference type="SUPFAM" id="SSF111369">
    <property type="entry name" value="HlyD-like secretion proteins"/>
    <property type="match status" value="1"/>
</dbReference>
<evidence type="ECO:0000256" key="5">
    <source>
        <dbReference type="ARBA" id="ARBA00022519"/>
    </source>
</evidence>
<dbReference type="RefSeq" id="WP_313874173.1">
    <property type="nucleotide sequence ID" value="NZ_JAVBIK010000001.1"/>
</dbReference>
<dbReference type="EMBL" id="JAVBIK010000001">
    <property type="protein sequence ID" value="MDT7518414.1"/>
    <property type="molecule type" value="Genomic_DNA"/>
</dbReference>
<name>A0ABU3KMC2_9BURK</name>
<feature type="domain" description="AprE-like beta-barrel" evidence="12">
    <location>
        <begin position="332"/>
        <end position="420"/>
    </location>
</feature>
<dbReference type="PRINTS" id="PR01490">
    <property type="entry name" value="RTXTOXIND"/>
</dbReference>
<evidence type="ECO:0000256" key="6">
    <source>
        <dbReference type="ARBA" id="ARBA00022692"/>
    </source>
</evidence>
<dbReference type="Proteomes" id="UP001321700">
    <property type="component" value="Unassembled WGS sequence"/>
</dbReference>
<evidence type="ECO:0000259" key="11">
    <source>
        <dbReference type="Pfam" id="PF25994"/>
    </source>
</evidence>
<keyword evidence="4 9" id="KW-1003">Cell membrane</keyword>
<keyword evidence="8 9" id="KW-0472">Membrane</keyword>
<keyword evidence="10" id="KW-0175">Coiled coil</keyword>
<dbReference type="InterPro" id="IPR006144">
    <property type="entry name" value="Secretion_HlyD_CS"/>
</dbReference>
<organism evidence="13 14">
    <name type="scientific">Rhodoferax potami</name>
    <dbReference type="NCBI Taxonomy" id="3068338"/>
    <lineage>
        <taxon>Bacteria</taxon>
        <taxon>Pseudomonadati</taxon>
        <taxon>Pseudomonadota</taxon>
        <taxon>Betaproteobacteria</taxon>
        <taxon>Burkholderiales</taxon>
        <taxon>Comamonadaceae</taxon>
        <taxon>Rhodoferax</taxon>
    </lineage>
</organism>
<dbReference type="Pfam" id="PF26002">
    <property type="entry name" value="Beta-barrel_AprE"/>
    <property type="match status" value="1"/>
</dbReference>
<evidence type="ECO:0000256" key="4">
    <source>
        <dbReference type="ARBA" id="ARBA00022475"/>
    </source>
</evidence>
<dbReference type="InterPro" id="IPR058781">
    <property type="entry name" value="HH_AprE-like"/>
</dbReference>
<evidence type="ECO:0000256" key="7">
    <source>
        <dbReference type="ARBA" id="ARBA00022989"/>
    </source>
</evidence>
<dbReference type="InterPro" id="IPR058982">
    <property type="entry name" value="Beta-barrel_AprE"/>
</dbReference>
<dbReference type="NCBIfam" id="TIGR01843">
    <property type="entry name" value="type_I_hlyD"/>
    <property type="match status" value="1"/>
</dbReference>
<protein>
    <recommendedName>
        <fullName evidence="9">Membrane fusion protein (MFP) family protein</fullName>
    </recommendedName>
</protein>
<comment type="similarity">
    <text evidence="2 9">Belongs to the membrane fusion protein (MFP) (TC 8.A.1) family.</text>
</comment>
<comment type="subcellular location">
    <subcellularLocation>
        <location evidence="1 9">Cell inner membrane</location>
        <topology evidence="1 9">Single-pass membrane protein</topology>
    </subcellularLocation>
</comment>
<evidence type="ECO:0000313" key="14">
    <source>
        <dbReference type="Proteomes" id="UP001321700"/>
    </source>
</evidence>
<evidence type="ECO:0000259" key="12">
    <source>
        <dbReference type="Pfam" id="PF26002"/>
    </source>
</evidence>
<dbReference type="Gene3D" id="2.40.30.170">
    <property type="match status" value="1"/>
</dbReference>
<evidence type="ECO:0000256" key="1">
    <source>
        <dbReference type="ARBA" id="ARBA00004377"/>
    </source>
</evidence>
<comment type="caution">
    <text evidence="13">The sequence shown here is derived from an EMBL/GenBank/DDBJ whole genome shotgun (WGS) entry which is preliminary data.</text>
</comment>
<feature type="coiled-coil region" evidence="10">
    <location>
        <begin position="255"/>
        <end position="296"/>
    </location>
</feature>
<feature type="domain" description="AprE-like long alpha-helical hairpin" evidence="11">
    <location>
        <begin position="99"/>
        <end position="286"/>
    </location>
</feature>
<sequence length="443" mass="48641">MSSTLQNAPFGSTVSVDLNDARPIRWGWLLLLFGFGGFMAWATMAPLDAAVTSSGTVVVSGSRKLVQPLTGGKVAEILARDGAQVQAGQVLVRLDDTSARAQLSIVQGQWLVALATQARLEAEQQGRSTIDFPPALLELGEDTRVMEVMALQSRLLESRRQLRANELQSMEAALRGLEFQVQGQEAAKYSKESQSRMLREELRNQKSLADDGFFPRNRVSEQERLYASIQGGVAEDLNSAGKTRQAIAEGRARVAARQQEQRKDIESQLSDVQREAATLEGRLRGLEFEVRNAEVRAPVSGTVMSLSVHTVGGVVSNGMPLMEIFPKDDVLRIETPLATHLIDKVKPGMEVGILFSALNQATTPRIEGRIVQVAADAATDSRQNASYFKLVIEVTPDGMQKLQRQEVKAGMPADVFIKTGERTFMSYLLKPLTDRMHRALIEP</sequence>
<evidence type="ECO:0000256" key="8">
    <source>
        <dbReference type="ARBA" id="ARBA00023136"/>
    </source>
</evidence>
<dbReference type="PROSITE" id="PS00543">
    <property type="entry name" value="HLYD_FAMILY"/>
    <property type="match status" value="1"/>
</dbReference>
<evidence type="ECO:0000313" key="13">
    <source>
        <dbReference type="EMBL" id="MDT7518414.1"/>
    </source>
</evidence>
<keyword evidence="5 9" id="KW-0997">Cell inner membrane</keyword>
<dbReference type="InterPro" id="IPR010129">
    <property type="entry name" value="T1SS_HlyD"/>
</dbReference>
<keyword evidence="14" id="KW-1185">Reference proteome</keyword>
<feature type="transmembrane region" description="Helical" evidence="9">
    <location>
        <begin position="26"/>
        <end position="44"/>
    </location>
</feature>
<keyword evidence="6 9" id="KW-0812">Transmembrane</keyword>